<evidence type="ECO:0000259" key="12">
    <source>
        <dbReference type="Pfam" id="PF00905"/>
    </source>
</evidence>
<dbReference type="SUPFAM" id="SSF56601">
    <property type="entry name" value="beta-lactamase/transpeptidase-like"/>
    <property type="match status" value="1"/>
</dbReference>
<feature type="domain" description="Penicillin-binding protein dimerisation" evidence="13">
    <location>
        <begin position="67"/>
        <end position="270"/>
    </location>
</feature>
<organism evidence="14 15">
    <name type="scientific">Paenibacillus aurantius</name>
    <dbReference type="NCBI Taxonomy" id="2918900"/>
    <lineage>
        <taxon>Bacteria</taxon>
        <taxon>Bacillati</taxon>
        <taxon>Bacillota</taxon>
        <taxon>Bacilli</taxon>
        <taxon>Bacillales</taxon>
        <taxon>Paenibacillaceae</taxon>
        <taxon>Paenibacillus</taxon>
    </lineage>
</organism>
<dbReference type="Gene3D" id="3.90.1310.10">
    <property type="entry name" value="Penicillin-binding protein 2a (Domain 2)"/>
    <property type="match status" value="2"/>
</dbReference>
<evidence type="ECO:0000256" key="6">
    <source>
        <dbReference type="ARBA" id="ARBA00022960"/>
    </source>
</evidence>
<accession>A0AA96LIJ3</accession>
<gene>
    <name evidence="14" type="ORF">MJA45_06180</name>
</gene>
<dbReference type="Pfam" id="PF03717">
    <property type="entry name" value="PBP_dimer"/>
    <property type="match status" value="1"/>
</dbReference>
<evidence type="ECO:0000313" key="15">
    <source>
        <dbReference type="Proteomes" id="UP001305702"/>
    </source>
</evidence>
<evidence type="ECO:0000256" key="7">
    <source>
        <dbReference type="ARBA" id="ARBA00022984"/>
    </source>
</evidence>
<protein>
    <submittedName>
        <fullName evidence="14">Penicillin-binding transpeptidase domain-containing protein</fullName>
    </submittedName>
</protein>
<evidence type="ECO:0000256" key="4">
    <source>
        <dbReference type="ARBA" id="ARBA00022475"/>
    </source>
</evidence>
<evidence type="ECO:0000259" key="13">
    <source>
        <dbReference type="Pfam" id="PF03717"/>
    </source>
</evidence>
<dbReference type="InterPro" id="IPR036138">
    <property type="entry name" value="PBP_dimer_sf"/>
</dbReference>
<dbReference type="Proteomes" id="UP001305702">
    <property type="component" value="Chromosome"/>
</dbReference>
<evidence type="ECO:0000256" key="1">
    <source>
        <dbReference type="ARBA" id="ARBA00004167"/>
    </source>
</evidence>
<dbReference type="Gene3D" id="3.40.710.10">
    <property type="entry name" value="DD-peptidase/beta-lactamase superfamily"/>
    <property type="match status" value="1"/>
</dbReference>
<evidence type="ECO:0000256" key="2">
    <source>
        <dbReference type="ARBA" id="ARBA00004236"/>
    </source>
</evidence>
<keyword evidence="10" id="KW-0961">Cell wall biogenesis/degradation</keyword>
<dbReference type="EMBL" id="CP130318">
    <property type="protein sequence ID" value="WNQ12616.1"/>
    <property type="molecule type" value="Genomic_DNA"/>
</dbReference>
<dbReference type="PANTHER" id="PTHR30627">
    <property type="entry name" value="PEPTIDOGLYCAN D,D-TRANSPEPTIDASE"/>
    <property type="match status" value="1"/>
</dbReference>
<evidence type="ECO:0000256" key="9">
    <source>
        <dbReference type="ARBA" id="ARBA00023136"/>
    </source>
</evidence>
<keyword evidence="15" id="KW-1185">Reference proteome</keyword>
<keyword evidence="4" id="KW-1003">Cell membrane</keyword>
<evidence type="ECO:0000313" key="14">
    <source>
        <dbReference type="EMBL" id="WNQ12616.1"/>
    </source>
</evidence>
<dbReference type="AlphaFoldDB" id="A0AA96LIJ3"/>
<evidence type="ECO:0000256" key="5">
    <source>
        <dbReference type="ARBA" id="ARBA00022692"/>
    </source>
</evidence>
<keyword evidence="5 11" id="KW-0812">Transmembrane</keyword>
<dbReference type="GO" id="GO:0005886">
    <property type="term" value="C:plasma membrane"/>
    <property type="evidence" value="ECO:0007669"/>
    <property type="project" value="UniProtKB-SubCell"/>
</dbReference>
<dbReference type="GO" id="GO:0071972">
    <property type="term" value="F:peptidoglycan L,D-transpeptidase activity"/>
    <property type="evidence" value="ECO:0007669"/>
    <property type="project" value="TreeGrafter"/>
</dbReference>
<dbReference type="InterPro" id="IPR005311">
    <property type="entry name" value="PBP_dimer"/>
</dbReference>
<feature type="domain" description="Penicillin-binding protein transpeptidase" evidence="12">
    <location>
        <begin position="321"/>
        <end position="660"/>
    </location>
</feature>
<dbReference type="InterPro" id="IPR001460">
    <property type="entry name" value="PCN-bd_Tpept"/>
</dbReference>
<dbReference type="InterPro" id="IPR012338">
    <property type="entry name" value="Beta-lactam/transpept-like"/>
</dbReference>
<dbReference type="GO" id="GO:0009252">
    <property type="term" value="P:peptidoglycan biosynthetic process"/>
    <property type="evidence" value="ECO:0007669"/>
    <property type="project" value="UniProtKB-KW"/>
</dbReference>
<keyword evidence="8 11" id="KW-1133">Transmembrane helix</keyword>
<dbReference type="PANTHER" id="PTHR30627:SF2">
    <property type="entry name" value="PEPTIDOGLYCAN D,D-TRANSPEPTIDASE MRDA"/>
    <property type="match status" value="1"/>
</dbReference>
<dbReference type="Gene3D" id="1.10.10.1230">
    <property type="entry name" value="Penicillin-binding protein, N-terminal non-catalytic domain, head sub-domain"/>
    <property type="match status" value="1"/>
</dbReference>
<sequence length="687" mass="76547">MKHTDNMDEAQKKEGRMRRHFSIRINMFFFATFVLFSVLIVRLAYLQFIEGPALNAKQIKQTRKDVTIPPIRGNIYDSGSKPIAWTTSTQSLFYQITPGQDVEQQIEIAHKLEEIFKNYGDKTADPLTVEEIFDLMDTGYNLDGTKRKSGAKLYNYQPRRIKSGLNRKEIAYIAEHQDELPGVETSEESTRVYDQDSVAVQLIGYLRPFKGVVTTKSTLYNNYREKQDDYLQDEFVGTDGLELMYEDVLRGKNGSKNYPVNSLNQIVGQVEITPPEKGKNLFLTINKDVQLATEKAITDHISFLQHANDSFFSRGKGAISGYAVAMEVDTGKVISMASMPDYDPMVYANAKIAEDVWTKIKYLQSNGTIRDQLPNILDDKERAKHPSSVVPLGSTIKPLSVLLGLNEGLFTPWEQYYDTGVYLYGKDNNAKIPNSDGVGNGSINAAKAIEKSSNTFMAAMVGARLYNKYNGGEKAISVWDTYMKEFGLGVSTESGLPGEYAGTLEYTNRKVSSVQNSLIQGSFGQQARYTVLQLAQYASMLANHGKRYKPQFVNEIKTYDGQVIQSFQPQLLNEEKFSNTYWNVLRDGMKSGVEGFEDFPYALARKTGTSQQEIGGRGKIDNAVFIGYAPADNPKLAVAVVVPDGGFGRYGAAPIARHIFDAYDQYIGLDAAGPKGPPANPPKPLLP</sequence>
<feature type="transmembrane region" description="Helical" evidence="11">
    <location>
        <begin position="21"/>
        <end position="45"/>
    </location>
</feature>
<proteinExistence type="inferred from homology"/>
<keyword evidence="6" id="KW-0133">Cell shape</keyword>
<evidence type="ECO:0000256" key="11">
    <source>
        <dbReference type="SAM" id="Phobius"/>
    </source>
</evidence>
<dbReference type="KEGG" id="paun:MJA45_06180"/>
<dbReference type="GO" id="GO:0071555">
    <property type="term" value="P:cell wall organization"/>
    <property type="evidence" value="ECO:0007669"/>
    <property type="project" value="UniProtKB-KW"/>
</dbReference>
<evidence type="ECO:0000256" key="8">
    <source>
        <dbReference type="ARBA" id="ARBA00022989"/>
    </source>
</evidence>
<dbReference type="Pfam" id="PF00905">
    <property type="entry name" value="Transpeptidase"/>
    <property type="match status" value="1"/>
</dbReference>
<comment type="similarity">
    <text evidence="3">Belongs to the transpeptidase family.</text>
</comment>
<evidence type="ECO:0000256" key="10">
    <source>
        <dbReference type="ARBA" id="ARBA00023316"/>
    </source>
</evidence>
<evidence type="ECO:0000256" key="3">
    <source>
        <dbReference type="ARBA" id="ARBA00007171"/>
    </source>
</evidence>
<comment type="subcellular location">
    <subcellularLocation>
        <location evidence="2">Cell membrane</location>
    </subcellularLocation>
    <subcellularLocation>
        <location evidence="1">Membrane</location>
        <topology evidence="1">Single-pass membrane protein</topology>
    </subcellularLocation>
</comment>
<keyword evidence="7" id="KW-0573">Peptidoglycan synthesis</keyword>
<dbReference type="RefSeq" id="WP_315606394.1">
    <property type="nucleotide sequence ID" value="NZ_CP130318.1"/>
</dbReference>
<name>A0AA96LIJ3_9BACL</name>
<dbReference type="SUPFAM" id="SSF56519">
    <property type="entry name" value="Penicillin binding protein dimerisation domain"/>
    <property type="match status" value="1"/>
</dbReference>
<keyword evidence="9 11" id="KW-0472">Membrane</keyword>
<dbReference type="GO" id="GO:0008658">
    <property type="term" value="F:penicillin binding"/>
    <property type="evidence" value="ECO:0007669"/>
    <property type="project" value="InterPro"/>
</dbReference>
<reference evidence="14 15" key="1">
    <citation type="submission" date="2022-02" db="EMBL/GenBank/DDBJ databases">
        <title>Paenibacillus sp. MBLB1776 Whole Genome Shotgun Sequencing.</title>
        <authorList>
            <person name="Hwang C.Y."/>
            <person name="Cho E.-S."/>
            <person name="Seo M.-J."/>
        </authorList>
    </citation>
    <scope>NUCLEOTIDE SEQUENCE [LARGE SCALE GENOMIC DNA]</scope>
    <source>
        <strain evidence="14 15">MBLB1776</strain>
    </source>
</reference>
<dbReference type="InterPro" id="IPR050515">
    <property type="entry name" value="Beta-lactam/transpept"/>
</dbReference>
<dbReference type="GO" id="GO:0008360">
    <property type="term" value="P:regulation of cell shape"/>
    <property type="evidence" value="ECO:0007669"/>
    <property type="project" value="UniProtKB-KW"/>
</dbReference>